<reference evidence="2" key="1">
    <citation type="submission" date="2016-11" db="UniProtKB">
        <authorList>
            <consortium name="WormBaseParasite"/>
        </authorList>
    </citation>
    <scope>IDENTIFICATION</scope>
    <source>
        <strain evidence="2">KR3021</strain>
    </source>
</reference>
<name>A0AC35TI42_9BILA</name>
<organism evidence="1 2">
    <name type="scientific">Rhabditophanes sp. KR3021</name>
    <dbReference type="NCBI Taxonomy" id="114890"/>
    <lineage>
        <taxon>Eukaryota</taxon>
        <taxon>Metazoa</taxon>
        <taxon>Ecdysozoa</taxon>
        <taxon>Nematoda</taxon>
        <taxon>Chromadorea</taxon>
        <taxon>Rhabditida</taxon>
        <taxon>Tylenchina</taxon>
        <taxon>Panagrolaimomorpha</taxon>
        <taxon>Strongyloidoidea</taxon>
        <taxon>Alloionematidae</taxon>
        <taxon>Rhabditophanes</taxon>
    </lineage>
</organism>
<sequence>MSTLNYLITGASRGIGFEIVKQLTQDSNVDHIIAACRNPSEAKALNELAETHKNIRLVTLDVTKDDTISSAVTEVEAIVKEKGLQVLINNAGVFNTEGTKFLGTARKVMAEIIDTNFNGPVLVLGAFKELLKKTASESHPSRVLNISSAGGSTVECEKFIAIAGTEFINLPYAGSKSALNHFVRISAILLKPDHVAIHAICPGWVRTDMGGEKGQLSPEESVSAILNTFNNKLNFERSGQFTDRDGEIIPY</sequence>
<accession>A0AC35TI42</accession>
<protein>
    <submittedName>
        <fullName evidence="2">NAD(P)-binding protein</fullName>
    </submittedName>
</protein>
<proteinExistence type="predicted"/>
<evidence type="ECO:0000313" key="1">
    <source>
        <dbReference type="Proteomes" id="UP000095286"/>
    </source>
</evidence>
<dbReference type="Proteomes" id="UP000095286">
    <property type="component" value="Unplaced"/>
</dbReference>
<dbReference type="WBParaSite" id="RSKR_0000066600.1">
    <property type="protein sequence ID" value="RSKR_0000066600.1"/>
    <property type="gene ID" value="RSKR_0000066600"/>
</dbReference>
<evidence type="ECO:0000313" key="2">
    <source>
        <dbReference type="WBParaSite" id="RSKR_0000066600.1"/>
    </source>
</evidence>